<reference evidence="1 2" key="1">
    <citation type="submission" date="2016-09" db="EMBL/GenBank/DDBJ databases">
        <title>Desulfuribacillus arsenicus sp. nov., an obligately anaerobic, dissimilatory arsenic- and antimonate-reducing bacterium isolated from anoxic sediments.</title>
        <authorList>
            <person name="Abin C.A."/>
            <person name="Hollibaugh J.T."/>
        </authorList>
    </citation>
    <scope>NUCLEOTIDE SEQUENCE [LARGE SCALE GENOMIC DNA]</scope>
    <source>
        <strain evidence="1 2">MLFW-2</strain>
    </source>
</reference>
<proteinExistence type="predicted"/>
<dbReference type="InterPro" id="IPR038765">
    <property type="entry name" value="Papain-like_cys_pep_sf"/>
</dbReference>
<dbReference type="RefSeq" id="WP_069701544.1">
    <property type="nucleotide sequence ID" value="NZ_MJAT01000007.1"/>
</dbReference>
<evidence type="ECO:0000313" key="1">
    <source>
        <dbReference type="EMBL" id="OEH86117.1"/>
    </source>
</evidence>
<dbReference type="AlphaFoldDB" id="A0A1E5L7I7"/>
<dbReference type="Gene3D" id="3.90.1720.10">
    <property type="entry name" value="endopeptidase domain like (from Nostoc punctiforme)"/>
    <property type="match status" value="1"/>
</dbReference>
<dbReference type="OrthoDB" id="2468600at2"/>
<accession>A0A1E5L7I7</accession>
<sequence length="152" mass="17881">MELKPFDLILVRGGSPISKLIQKHTNSPYSHVTIVLDQLHLMENSWYFPVSIRHLEYQEESFDVFRPKSLTMEEKQIISKFLMAHINTKYDYFQVFTHWLHLLFDFRIINSNTRFHCAELINEAFQAAGIFLVKGFPTPGEISKSEFLKKVT</sequence>
<keyword evidence="2" id="KW-1185">Reference proteome</keyword>
<dbReference type="EMBL" id="MJAT01000007">
    <property type="protein sequence ID" value="OEH86117.1"/>
    <property type="molecule type" value="Genomic_DNA"/>
</dbReference>
<protein>
    <submittedName>
        <fullName evidence="1">Uncharacterized protein</fullName>
    </submittedName>
</protein>
<dbReference type="STRING" id="1390249.BHU72_14440"/>
<gene>
    <name evidence="1" type="ORF">BHU72_14440</name>
</gene>
<comment type="caution">
    <text evidence="1">The sequence shown here is derived from an EMBL/GenBank/DDBJ whole genome shotgun (WGS) entry which is preliminary data.</text>
</comment>
<dbReference type="Proteomes" id="UP000095255">
    <property type="component" value="Unassembled WGS sequence"/>
</dbReference>
<name>A0A1E5L7I7_9FIRM</name>
<evidence type="ECO:0000313" key="2">
    <source>
        <dbReference type="Proteomes" id="UP000095255"/>
    </source>
</evidence>
<dbReference type="SUPFAM" id="SSF54001">
    <property type="entry name" value="Cysteine proteinases"/>
    <property type="match status" value="1"/>
</dbReference>
<organism evidence="1 2">
    <name type="scientific">Desulfuribacillus stibiiarsenatis</name>
    <dbReference type="NCBI Taxonomy" id="1390249"/>
    <lineage>
        <taxon>Bacteria</taxon>
        <taxon>Bacillati</taxon>
        <taxon>Bacillota</taxon>
        <taxon>Desulfuribacillia</taxon>
        <taxon>Desulfuribacillales</taxon>
        <taxon>Desulfuribacillaceae</taxon>
        <taxon>Desulfuribacillus</taxon>
    </lineage>
</organism>